<keyword evidence="3" id="KW-0560">Oxidoreductase</keyword>
<name>G0QRK6_ICHMU</name>
<dbReference type="PANTHER" id="PTHR11328:SF28">
    <property type="entry name" value="MAJOR FACILITATOR SUPERFAMILY DOMAIN-CONTAINING PROTEIN 12"/>
    <property type="match status" value="1"/>
</dbReference>
<dbReference type="RefSeq" id="XP_004035636.1">
    <property type="nucleotide sequence ID" value="XM_004035588.1"/>
</dbReference>
<proteinExistence type="inferred from homology"/>
<feature type="transmembrane region" description="Helical" evidence="2">
    <location>
        <begin position="151"/>
        <end position="168"/>
    </location>
</feature>
<accession>G0QRK6</accession>
<dbReference type="GO" id="GO:0008643">
    <property type="term" value="P:carbohydrate transport"/>
    <property type="evidence" value="ECO:0007669"/>
    <property type="project" value="InterPro"/>
</dbReference>
<keyword evidence="4" id="KW-1185">Reference proteome</keyword>
<dbReference type="PANTHER" id="PTHR11328">
    <property type="entry name" value="MAJOR FACILITATOR SUPERFAMILY DOMAIN-CONTAINING PROTEIN"/>
    <property type="match status" value="1"/>
</dbReference>
<feature type="transmembrane region" description="Helical" evidence="2">
    <location>
        <begin position="400"/>
        <end position="421"/>
    </location>
</feature>
<dbReference type="OMA" id="KSDTSEW"/>
<evidence type="ECO:0000313" key="4">
    <source>
        <dbReference type="Proteomes" id="UP000008983"/>
    </source>
</evidence>
<dbReference type="OrthoDB" id="1730117at2759"/>
<dbReference type="STRING" id="857967.G0QRK6"/>
<dbReference type="EMBL" id="GL983772">
    <property type="protein sequence ID" value="EGR32150.1"/>
    <property type="molecule type" value="Genomic_DNA"/>
</dbReference>
<feature type="transmembrane region" description="Helical" evidence="2">
    <location>
        <begin position="433"/>
        <end position="454"/>
    </location>
</feature>
<feature type="transmembrane region" description="Helical" evidence="2">
    <location>
        <begin position="340"/>
        <end position="358"/>
    </location>
</feature>
<dbReference type="EC" id="1.6.5.3" evidence="3"/>
<keyword evidence="2" id="KW-1133">Transmembrane helix</keyword>
<organism evidence="3 4">
    <name type="scientific">Ichthyophthirius multifiliis</name>
    <name type="common">White spot disease agent</name>
    <name type="synonym">Ich</name>
    <dbReference type="NCBI Taxonomy" id="5932"/>
    <lineage>
        <taxon>Eukaryota</taxon>
        <taxon>Sar</taxon>
        <taxon>Alveolata</taxon>
        <taxon>Ciliophora</taxon>
        <taxon>Intramacronucleata</taxon>
        <taxon>Oligohymenophorea</taxon>
        <taxon>Hymenostomatida</taxon>
        <taxon>Ophryoglenina</taxon>
        <taxon>Ichthyophthirius</taxon>
    </lineage>
</organism>
<dbReference type="GeneID" id="14908304"/>
<dbReference type="Pfam" id="PF13347">
    <property type="entry name" value="MFS_2"/>
    <property type="match status" value="1"/>
</dbReference>
<protein>
    <submittedName>
        <fullName evidence="3">Major facilitator superfamily protein, putative</fullName>
        <ecNumber evidence="3">1.6.5.3</ecNumber>
    </submittedName>
</protein>
<feature type="transmembrane region" description="Helical" evidence="2">
    <location>
        <begin position="310"/>
        <end position="328"/>
    </location>
</feature>
<evidence type="ECO:0000313" key="3">
    <source>
        <dbReference type="EMBL" id="EGR32150.1"/>
    </source>
</evidence>
<comment type="similarity">
    <text evidence="1">Belongs to the major facilitator superfamily.</text>
</comment>
<feature type="transmembrane region" description="Helical" evidence="2">
    <location>
        <begin position="180"/>
        <end position="198"/>
    </location>
</feature>
<feature type="transmembrane region" description="Helical" evidence="2">
    <location>
        <begin position="69"/>
        <end position="88"/>
    </location>
</feature>
<sequence length="490" mass="56300">MFCLLVQVKKHKLFTKKIKKSYLLYWLKQVLQLKYASYSMLFGQIFDAIATPLVGHYSDKTNTKYGKRMPWYIAGFILVFISFFPIFHRFIPGEIYPQMNQNETFMKFYYIFFPSIFNIGWAAVQISHMSLVPSLTTSRKKRDQLNNQRNTFSFVANLTVLGSALIIFQTIPDSKQDFEVLSYIVIILGTVSSIYFIININEKKLSEGCEKETINIKNYIQEMSEKIGENQNKNSLQTTISLIKNQNINHEKFMTWRDWMKNKNFYHYGIVYMGCRLYCNIISTMLNFFMVYVLQIASEQELADKTPIEIALIPLLLYISSVVVSSLLDLIYQAIGKKKAFTFGTFLMLISSLSLSFIQKNTSYLMYPIAIFIGSTQALILNTGITLISDVVGLKGKSGAFVFGSYSFLDKISTGICLFLISESPFFKNADFIRWITVLAPAGSCIFAWILVIYGKAKDYSQKDEQQIIIQNSVLMSNDKYQQVVNEFAG</sequence>
<dbReference type="AlphaFoldDB" id="G0QRK6"/>
<dbReference type="GO" id="GO:0015293">
    <property type="term" value="F:symporter activity"/>
    <property type="evidence" value="ECO:0007669"/>
    <property type="project" value="InterPro"/>
</dbReference>
<evidence type="ECO:0000256" key="1">
    <source>
        <dbReference type="ARBA" id="ARBA00008335"/>
    </source>
</evidence>
<dbReference type="SUPFAM" id="SSF103473">
    <property type="entry name" value="MFS general substrate transporter"/>
    <property type="match status" value="1"/>
</dbReference>
<dbReference type="InterPro" id="IPR036259">
    <property type="entry name" value="MFS_trans_sf"/>
</dbReference>
<feature type="transmembrane region" description="Helical" evidence="2">
    <location>
        <begin position="364"/>
        <end position="388"/>
    </location>
</feature>
<feature type="transmembrane region" description="Helical" evidence="2">
    <location>
        <begin position="108"/>
        <end position="131"/>
    </location>
</feature>
<keyword evidence="2" id="KW-0812">Transmembrane</keyword>
<dbReference type="InterPro" id="IPR039672">
    <property type="entry name" value="MFS_2"/>
</dbReference>
<dbReference type="Proteomes" id="UP000008983">
    <property type="component" value="Unassembled WGS sequence"/>
</dbReference>
<dbReference type="eggNOG" id="KOG4830">
    <property type="taxonomic scope" value="Eukaryota"/>
</dbReference>
<dbReference type="InParanoid" id="G0QRK6"/>
<dbReference type="GO" id="GO:0016491">
    <property type="term" value="F:oxidoreductase activity"/>
    <property type="evidence" value="ECO:0007669"/>
    <property type="project" value="UniProtKB-KW"/>
</dbReference>
<dbReference type="Gene3D" id="1.20.1250.20">
    <property type="entry name" value="MFS general substrate transporter like domains"/>
    <property type="match status" value="2"/>
</dbReference>
<dbReference type="GO" id="GO:0005886">
    <property type="term" value="C:plasma membrane"/>
    <property type="evidence" value="ECO:0007669"/>
    <property type="project" value="TreeGrafter"/>
</dbReference>
<gene>
    <name evidence="3" type="ORF">IMG5_094650</name>
</gene>
<keyword evidence="2" id="KW-0472">Membrane</keyword>
<reference evidence="3 4" key="1">
    <citation type="submission" date="2011-07" db="EMBL/GenBank/DDBJ databases">
        <authorList>
            <person name="Coyne R."/>
            <person name="Brami D."/>
            <person name="Johnson J."/>
            <person name="Hostetler J."/>
            <person name="Hannick L."/>
            <person name="Clark T."/>
            <person name="Cassidy-Hanley D."/>
            <person name="Inman J."/>
        </authorList>
    </citation>
    <scope>NUCLEOTIDE SEQUENCE [LARGE SCALE GENOMIC DNA]</scope>
    <source>
        <strain evidence="3 4">G5</strain>
    </source>
</reference>
<evidence type="ECO:0000256" key="2">
    <source>
        <dbReference type="SAM" id="Phobius"/>
    </source>
</evidence>